<reference evidence="1 2" key="1">
    <citation type="submission" date="2017-11" db="EMBL/GenBank/DDBJ databases">
        <title>The genome sequence of Pantoea rodasii DSM 26611.</title>
        <authorList>
            <person name="Gao J."/>
            <person name="Mao X."/>
            <person name="Sun J."/>
        </authorList>
    </citation>
    <scope>NUCLEOTIDE SEQUENCE [LARGE SCALE GENOMIC DNA]</scope>
    <source>
        <strain evidence="1 2">DSM 26611</strain>
    </source>
</reference>
<keyword evidence="2" id="KW-1185">Reference proteome</keyword>
<organism evidence="1 2">
    <name type="scientific">Pantoea rodasii</name>
    <dbReference type="NCBI Taxonomy" id="1076549"/>
    <lineage>
        <taxon>Bacteria</taxon>
        <taxon>Pseudomonadati</taxon>
        <taxon>Pseudomonadota</taxon>
        <taxon>Gammaproteobacteria</taxon>
        <taxon>Enterobacterales</taxon>
        <taxon>Erwiniaceae</taxon>
        <taxon>Pantoea</taxon>
    </lineage>
</organism>
<gene>
    <name evidence="1" type="ORF">PRCB_23315</name>
</gene>
<accession>A0A2M9W670</accession>
<dbReference type="AlphaFoldDB" id="A0A2M9W670"/>
<dbReference type="Proteomes" id="UP000232062">
    <property type="component" value="Unassembled WGS sequence"/>
</dbReference>
<proteinExistence type="predicted"/>
<evidence type="ECO:0000313" key="2">
    <source>
        <dbReference type="Proteomes" id="UP000232062"/>
    </source>
</evidence>
<sequence>MCDLRQDYVIEHNACSSAPRRWISSAEHVISRWCLSAHAQAGFIELWLPDVVANGPKKVRFDKSILIIGVVSRTFNRNA</sequence>
<dbReference type="EMBL" id="PIQI01000029">
    <property type="protein sequence ID" value="PJZ03008.1"/>
    <property type="molecule type" value="Genomic_DNA"/>
</dbReference>
<comment type="caution">
    <text evidence="1">The sequence shown here is derived from an EMBL/GenBank/DDBJ whole genome shotgun (WGS) entry which is preliminary data.</text>
</comment>
<name>A0A2M9W670_9GAMM</name>
<protein>
    <submittedName>
        <fullName evidence="1">Uncharacterized protein</fullName>
    </submittedName>
</protein>
<evidence type="ECO:0000313" key="1">
    <source>
        <dbReference type="EMBL" id="PJZ03008.1"/>
    </source>
</evidence>